<evidence type="ECO:0000256" key="5">
    <source>
        <dbReference type="ARBA" id="ARBA00022989"/>
    </source>
</evidence>
<dbReference type="RefSeq" id="WP_054196111.1">
    <property type="nucleotide sequence ID" value="NZ_CABMKQ010000002.1"/>
</dbReference>
<feature type="transmembrane region" description="Helical" evidence="7">
    <location>
        <begin position="187"/>
        <end position="214"/>
    </location>
</feature>
<evidence type="ECO:0000256" key="7">
    <source>
        <dbReference type="RuleBase" id="RU363032"/>
    </source>
</evidence>
<protein>
    <submittedName>
        <fullName evidence="10 12">ABC transporter permease</fullName>
    </submittedName>
    <submittedName>
        <fullName evidence="9">Nitrate/sulfonate/bicarbonate ABC transporter, permease protein</fullName>
    </submittedName>
</protein>
<keyword evidence="5 7" id="KW-1133">Transmembrane helix</keyword>
<gene>
    <name evidence="10" type="ORF">A3835_01930</name>
    <name evidence="11" type="ORF">B9N62_08970</name>
    <name evidence="9" type="ORF">CCON33237_0320</name>
    <name evidence="12" type="ORF">CVT06_01710</name>
</gene>
<evidence type="ECO:0000259" key="8">
    <source>
        <dbReference type="PROSITE" id="PS50928"/>
    </source>
</evidence>
<dbReference type="PROSITE" id="PS50928">
    <property type="entry name" value="ABC_TM1"/>
    <property type="match status" value="1"/>
</dbReference>
<evidence type="ECO:0000313" key="13">
    <source>
        <dbReference type="Proteomes" id="UP000066049"/>
    </source>
</evidence>
<evidence type="ECO:0000313" key="9">
    <source>
        <dbReference type="EMBL" id="ALF47028.1"/>
    </source>
</evidence>
<dbReference type="PANTHER" id="PTHR30151:SF0">
    <property type="entry name" value="ABC TRANSPORTER PERMEASE PROTEIN MJ0413-RELATED"/>
    <property type="match status" value="1"/>
</dbReference>
<evidence type="ECO:0000313" key="16">
    <source>
        <dbReference type="Proteomes" id="UP000594630"/>
    </source>
</evidence>
<evidence type="ECO:0000256" key="6">
    <source>
        <dbReference type="ARBA" id="ARBA00023136"/>
    </source>
</evidence>
<evidence type="ECO:0000256" key="1">
    <source>
        <dbReference type="ARBA" id="ARBA00004651"/>
    </source>
</evidence>
<keyword evidence="2 7" id="KW-0813">Transport</keyword>
<evidence type="ECO:0000256" key="4">
    <source>
        <dbReference type="ARBA" id="ARBA00022692"/>
    </source>
</evidence>
<organism evidence="9 13">
    <name type="scientific">Campylobacter concisus</name>
    <dbReference type="NCBI Taxonomy" id="199"/>
    <lineage>
        <taxon>Bacteria</taxon>
        <taxon>Pseudomonadati</taxon>
        <taxon>Campylobacterota</taxon>
        <taxon>Epsilonproteobacteria</taxon>
        <taxon>Campylobacterales</taxon>
        <taxon>Campylobacteraceae</taxon>
        <taxon>Campylobacter</taxon>
    </lineage>
</organism>
<dbReference type="CDD" id="cd06261">
    <property type="entry name" value="TM_PBP2"/>
    <property type="match status" value="1"/>
</dbReference>
<reference evidence="12" key="6">
    <citation type="submission" date="2020-02" db="EMBL/GenBank/DDBJ databases">
        <title>Analysis of Completed Campylobacter concisus Genomes Identified Genomospecies Features, Novel plasmids and Their Association with Severe Ulcerative Colitis.</title>
        <authorList>
            <person name="Zhang L."/>
        </authorList>
    </citation>
    <scope>NUCLEOTIDE SEQUENCE</scope>
    <source>
        <strain evidence="12">P10CDO-S2</strain>
    </source>
</reference>
<dbReference type="PATRIC" id="fig|199.248.peg.341"/>
<dbReference type="EMBL" id="CP049274">
    <property type="protein sequence ID" value="QPH83874.1"/>
    <property type="molecule type" value="Genomic_DNA"/>
</dbReference>
<feature type="domain" description="ABC transmembrane type-1" evidence="8">
    <location>
        <begin position="72"/>
        <end position="252"/>
    </location>
</feature>
<dbReference type="InterPro" id="IPR035906">
    <property type="entry name" value="MetI-like_sf"/>
</dbReference>
<dbReference type="GeneID" id="28661988"/>
<dbReference type="GO" id="GO:0055085">
    <property type="term" value="P:transmembrane transport"/>
    <property type="evidence" value="ECO:0007669"/>
    <property type="project" value="InterPro"/>
</dbReference>
<evidence type="ECO:0000313" key="10">
    <source>
        <dbReference type="EMBL" id="ORI08339.1"/>
    </source>
</evidence>
<evidence type="ECO:0000313" key="14">
    <source>
        <dbReference type="Proteomes" id="UP000192671"/>
    </source>
</evidence>
<dbReference type="SUPFAM" id="SSF161098">
    <property type="entry name" value="MetI-like"/>
    <property type="match status" value="1"/>
</dbReference>
<evidence type="ECO:0000313" key="15">
    <source>
        <dbReference type="Proteomes" id="UP000195967"/>
    </source>
</evidence>
<feature type="transmembrane region" description="Helical" evidence="7">
    <location>
        <begin position="20"/>
        <end position="41"/>
    </location>
</feature>
<dbReference type="EMBL" id="CP012541">
    <property type="protein sequence ID" value="ALF47028.1"/>
    <property type="molecule type" value="Genomic_DNA"/>
</dbReference>
<dbReference type="Proteomes" id="UP000594630">
    <property type="component" value="Chromosome"/>
</dbReference>
<feature type="transmembrane region" description="Helical" evidence="7">
    <location>
        <begin position="110"/>
        <end position="132"/>
    </location>
</feature>
<name>A0A0M3V1Z6_9BACT</name>
<accession>A0A0M3V1Z6</accession>
<keyword evidence="4 7" id="KW-0812">Transmembrane</keyword>
<feature type="transmembrane region" description="Helical" evidence="7">
    <location>
        <begin position="138"/>
        <end position="157"/>
    </location>
</feature>
<evidence type="ECO:0000313" key="11">
    <source>
        <dbReference type="EMBL" id="OUT10808.1"/>
    </source>
</evidence>
<comment type="subcellular location">
    <subcellularLocation>
        <location evidence="1 7">Cell membrane</location>
        <topology evidence="1 7">Multi-pass membrane protein</topology>
    </subcellularLocation>
</comment>
<keyword evidence="6 7" id="KW-0472">Membrane</keyword>
<dbReference type="AlphaFoldDB" id="A0A0M3V1Z6"/>
<dbReference type="EMBL" id="LVWL01000018">
    <property type="protein sequence ID" value="ORI08339.1"/>
    <property type="molecule type" value="Genomic_DNA"/>
</dbReference>
<reference evidence="11 15" key="4">
    <citation type="submission" date="2017-04" db="EMBL/GenBank/DDBJ databases">
        <title>Complete genome of Campylobacter concisus ATCC 33237T and draft genomes for an additional eight well characterized C. concisus strains.</title>
        <authorList>
            <person name="Cornelius A.J."/>
            <person name="Miller W.G."/>
            <person name="Lastovica A.J."/>
            <person name="On S.L."/>
            <person name="French N.P."/>
            <person name="Vandenberg O."/>
            <person name="Biggs P.J."/>
        </authorList>
    </citation>
    <scope>NUCLEOTIDE SEQUENCE [LARGE SCALE GENOMIC DNA]</scope>
    <source>
        <strain evidence="11 15">Lasto28.99</strain>
    </source>
</reference>
<dbReference type="KEGG" id="ccoc:CCON33237_0320"/>
<evidence type="ECO:0000313" key="12">
    <source>
        <dbReference type="EMBL" id="QPH83874.1"/>
    </source>
</evidence>
<keyword evidence="3" id="KW-1003">Cell membrane</keyword>
<sequence>MILIDGIKKDRSSFLKIIDYFWGGFSGFAVVFLILAIWQVGSEFSSPLLLPPPKDVFLKACEILKDYKNSEINITLCRSLIGVCSATFFGIFLGLIAGSFKSFAAFLKPVITLLLSMPPIIWIVLAIFWFGFGNFSTVFTIFITVLPLTFASSAVAMSSVDEELKEMFDAYNLGILKKIRHLYIPHLTSYIISSISVAVAMGVKIVIMAELLGANNGMGAKIANARAMLETTEVMAYVLLSITLIMLFEYLIIEPLKIALMPWRR</sequence>
<dbReference type="Proteomes" id="UP000195967">
    <property type="component" value="Unassembled WGS sequence"/>
</dbReference>
<reference evidence="10 14" key="3">
    <citation type="journal article" date="2017" name="Gene Rep">
        <title>The ribosomal RNA operon (rrn) of Campylobacter concisus supports molecular typing to genomospecies level.</title>
        <authorList>
            <person name="Huq M."/>
            <person name="Van T.T.H."/>
            <person name="Gurtler V."/>
            <person name="Elshagmani E."/>
            <person name="Allemailem K.S."/>
            <person name="Smooker P.M."/>
            <person name="Istivan T.S."/>
        </authorList>
    </citation>
    <scope>NUCLEOTIDE SEQUENCE [LARGE SCALE GENOMIC DNA]</scope>
    <source>
        <strain evidence="10 14">RCH 26</strain>
    </source>
</reference>
<reference evidence="9" key="2">
    <citation type="submission" date="2016-07" db="EMBL/GenBank/DDBJ databases">
        <title>Comparative genomics of the Campylobacter concisus group.</title>
        <authorList>
            <person name="Miller W.G."/>
            <person name="Yee E."/>
            <person name="Chapman M.H."/>
            <person name="Huynh S."/>
            <person name="Bono J.L."/>
            <person name="On S.L.W."/>
            <person name="StLeger J."/>
            <person name="Foster G."/>
            <person name="Parker C.T."/>
        </authorList>
    </citation>
    <scope>NUCLEOTIDE SEQUENCE</scope>
    <source>
        <strain evidence="9">ATCC 33237</strain>
    </source>
</reference>
<feature type="transmembrane region" description="Helical" evidence="7">
    <location>
        <begin position="234"/>
        <end position="253"/>
    </location>
</feature>
<dbReference type="OrthoDB" id="5322475at2"/>
<dbReference type="Pfam" id="PF00528">
    <property type="entry name" value="BPD_transp_1"/>
    <property type="match status" value="1"/>
</dbReference>
<dbReference type="PANTHER" id="PTHR30151">
    <property type="entry name" value="ALKANE SULFONATE ABC TRANSPORTER-RELATED, MEMBRANE SUBUNIT"/>
    <property type="match status" value="1"/>
</dbReference>
<evidence type="ECO:0000256" key="3">
    <source>
        <dbReference type="ARBA" id="ARBA00022475"/>
    </source>
</evidence>
<dbReference type="Gene3D" id="1.10.3720.10">
    <property type="entry name" value="MetI-like"/>
    <property type="match status" value="1"/>
</dbReference>
<reference evidence="12 16" key="5">
    <citation type="journal article" date="2018" name="Emerg. Microbes Infect.">
        <title>Genomic analysis of oral Campylobacter concisus strains identified a potential bacterial molecular marker associated with active Crohn's disease.</title>
        <authorList>
            <person name="Liu F."/>
            <person name="Ma R."/>
            <person name="Tay C.Y.A."/>
            <person name="Octavia S."/>
            <person name="Lan R."/>
            <person name="Chung H.K.L."/>
            <person name="Riordan S.M."/>
            <person name="Grimm M.C."/>
            <person name="Leong R.W."/>
            <person name="Tanaka M.M."/>
            <person name="Connor S."/>
            <person name="Zhang L."/>
        </authorList>
    </citation>
    <scope>NUCLEOTIDE SEQUENCE [LARGE SCALE GENOMIC DNA]</scope>
    <source>
        <strain evidence="12 16">P10CDO-S2</strain>
    </source>
</reference>
<reference evidence="13" key="1">
    <citation type="submission" date="2015-08" db="EMBL/GenBank/DDBJ databases">
        <title>Comparative genomics of the Campylobacter concisus group.</title>
        <authorList>
            <person name="Miller W.G."/>
            <person name="Yee E."/>
            <person name="Chapman M.H."/>
            <person name="Huynh S."/>
            <person name="Bono J.L."/>
            <person name="On S.L.W."/>
            <person name="St Leger J."/>
            <person name="Foster G."/>
            <person name="Parker C.T."/>
        </authorList>
    </citation>
    <scope>NUCLEOTIDE SEQUENCE [LARGE SCALE GENOMIC DNA]</scope>
    <source>
        <strain evidence="13">ATCC 33237</strain>
    </source>
</reference>
<evidence type="ECO:0000256" key="2">
    <source>
        <dbReference type="ARBA" id="ARBA00022448"/>
    </source>
</evidence>
<dbReference type="Proteomes" id="UP000192671">
    <property type="component" value="Unassembled WGS sequence"/>
</dbReference>
<dbReference type="GO" id="GO:0005886">
    <property type="term" value="C:plasma membrane"/>
    <property type="evidence" value="ECO:0007669"/>
    <property type="project" value="UniProtKB-SubCell"/>
</dbReference>
<dbReference type="EMBL" id="NDYO01000012">
    <property type="protein sequence ID" value="OUT10808.1"/>
    <property type="molecule type" value="Genomic_DNA"/>
</dbReference>
<dbReference type="InterPro" id="IPR000515">
    <property type="entry name" value="MetI-like"/>
</dbReference>
<dbReference type="Proteomes" id="UP000066049">
    <property type="component" value="Chromosome"/>
</dbReference>
<feature type="transmembrane region" description="Helical" evidence="7">
    <location>
        <begin position="79"/>
        <end position="98"/>
    </location>
</feature>
<comment type="similarity">
    <text evidence="7">Belongs to the binding-protein-dependent transport system permease family.</text>
</comment>
<proteinExistence type="inferred from homology"/>